<dbReference type="InterPro" id="IPR050482">
    <property type="entry name" value="Sensor_HK_TwoCompSys"/>
</dbReference>
<feature type="chain" id="PRO_5011522164" description="histidine kinase" evidence="10">
    <location>
        <begin position="22"/>
        <end position="632"/>
    </location>
</feature>
<feature type="signal peptide" evidence="10">
    <location>
        <begin position="1"/>
        <end position="21"/>
    </location>
</feature>
<protein>
    <recommendedName>
        <fullName evidence="2">histidine kinase</fullName>
        <ecNumber evidence="2">2.7.13.3</ecNumber>
    </recommendedName>
</protein>
<dbReference type="InterPro" id="IPR011622">
    <property type="entry name" value="7TMR_DISM_rcpt_extracell_dom2"/>
</dbReference>
<dbReference type="Gene3D" id="2.60.40.2380">
    <property type="match status" value="1"/>
</dbReference>
<evidence type="ECO:0000313" key="15">
    <source>
        <dbReference type="Proteomes" id="UP000198785"/>
    </source>
</evidence>
<evidence type="ECO:0000256" key="7">
    <source>
        <dbReference type="ARBA" id="ARBA00022840"/>
    </source>
</evidence>
<evidence type="ECO:0000256" key="9">
    <source>
        <dbReference type="SAM" id="Phobius"/>
    </source>
</evidence>
<dbReference type="PANTHER" id="PTHR24421:SF10">
    <property type="entry name" value="NITRATE_NITRITE SENSOR PROTEIN NARQ"/>
    <property type="match status" value="1"/>
</dbReference>
<proteinExistence type="predicted"/>
<sequence length="632" mass="73437">MKRLRLFALLCGFMMSTLSWAADTLRISGANDIRIIGYLKEYVDCSKAMVVDSVLMRWRQGDFSDVAPERTISRGVTSCQHWFSLTLHNTSDKAKDYLWNFYYDGIKFILYEVDSALTGIVEEREMSHYTPMSEREVNLRSVSFRIPMQPDECKTFLLKTEVYGRQNLYFPTDISTERDILSYELGFSLLTGHYFGFFIFAIVFSLSLFIVLRSRFYAMMSGYLVSLLCFNILEYLHGSYLIPESLYPYWAMVPKIVWLAFTLYFNVYVFQSFTAQEKYLPNLNRLLSRFNRLVFFITWVFLGLYLYYFPSAEVLQIIQPLFAGLLLIQTLILLVNIGYAVFRRTPYILHYLIGNGLLFVSVLLYLLNTFDIMSLPLLFKPGNIIFAFAFESAYLMIVFAVKYKRDVDKFVRDLTIGEERRAKLTVELLTTQEKERQRIARDIHDGIGGTLQALRLMLSQEKLNAEKGINDTIKGLNDEFRHLVYQIAPKHLDSLGLFGVIERDATFYSPHPQITCYLEGDERLLPWDLKINVYRIYQELLTNALKHGQGLTTVDIQLLIDEDAVTILVENDYSTDLKRKGDTGNGVTNIRSRIAYYDGTYKVEEGENRYTVEISIPLQNKERKKHDSTSNH</sequence>
<dbReference type="Pfam" id="PF07696">
    <property type="entry name" value="7TMR-DISMED2"/>
    <property type="match status" value="1"/>
</dbReference>
<evidence type="ECO:0000256" key="10">
    <source>
        <dbReference type="SAM" id="SignalP"/>
    </source>
</evidence>
<feature type="transmembrane region" description="Helical" evidence="9">
    <location>
        <begin position="194"/>
        <end position="212"/>
    </location>
</feature>
<feature type="transmembrane region" description="Helical" evidence="9">
    <location>
        <begin position="249"/>
        <end position="269"/>
    </location>
</feature>
<evidence type="ECO:0000256" key="8">
    <source>
        <dbReference type="ARBA" id="ARBA00023012"/>
    </source>
</evidence>
<feature type="domain" description="7TM-DISM receptor extracellular" evidence="12">
    <location>
        <begin position="42"/>
        <end position="163"/>
    </location>
</feature>
<feature type="transmembrane region" description="Helical" evidence="9">
    <location>
        <begin position="321"/>
        <end position="342"/>
    </location>
</feature>
<keyword evidence="9" id="KW-1133">Transmembrane helix</keyword>
<evidence type="ECO:0000259" key="11">
    <source>
        <dbReference type="Pfam" id="PF07695"/>
    </source>
</evidence>
<dbReference type="Gene3D" id="1.20.5.1930">
    <property type="match status" value="1"/>
</dbReference>
<gene>
    <name evidence="14" type="ORF">SAMN05660206_1197</name>
</gene>
<keyword evidence="5" id="KW-0547">Nucleotide-binding</keyword>
<comment type="catalytic activity">
    <reaction evidence="1">
        <text>ATP + protein L-histidine = ADP + protein N-phospho-L-histidine.</text>
        <dbReference type="EC" id="2.7.13.3"/>
    </reaction>
</comment>
<feature type="transmembrane region" description="Helical" evidence="9">
    <location>
        <begin position="382"/>
        <end position="401"/>
    </location>
</feature>
<evidence type="ECO:0000256" key="3">
    <source>
        <dbReference type="ARBA" id="ARBA00022553"/>
    </source>
</evidence>
<keyword evidence="7" id="KW-0067">ATP-binding</keyword>
<name>A0A1I6VXC0_9SPHI</name>
<evidence type="ECO:0000259" key="13">
    <source>
        <dbReference type="Pfam" id="PF07730"/>
    </source>
</evidence>
<evidence type="ECO:0000256" key="4">
    <source>
        <dbReference type="ARBA" id="ARBA00022679"/>
    </source>
</evidence>
<dbReference type="InterPro" id="IPR011623">
    <property type="entry name" value="7TMR_DISM_rcpt_extracell_dom1"/>
</dbReference>
<dbReference type="AlphaFoldDB" id="A0A1I6VXC0"/>
<dbReference type="Pfam" id="PF07695">
    <property type="entry name" value="7TMR-DISM_7TM"/>
    <property type="match status" value="1"/>
</dbReference>
<keyword evidence="8" id="KW-0902">Two-component regulatory system</keyword>
<feature type="domain" description="Signal transduction histidine kinase subgroup 3 dimerisation and phosphoacceptor" evidence="13">
    <location>
        <begin position="435"/>
        <end position="462"/>
    </location>
</feature>
<organism evidence="14 15">
    <name type="scientific">Sphingobacterium wenxiniae</name>
    <dbReference type="NCBI Taxonomy" id="683125"/>
    <lineage>
        <taxon>Bacteria</taxon>
        <taxon>Pseudomonadati</taxon>
        <taxon>Bacteroidota</taxon>
        <taxon>Sphingobacteriia</taxon>
        <taxon>Sphingobacteriales</taxon>
        <taxon>Sphingobacteriaceae</taxon>
        <taxon>Sphingobacterium</taxon>
    </lineage>
</organism>
<dbReference type="EMBL" id="FOZZ01000019">
    <property type="protein sequence ID" value="SFT18211.1"/>
    <property type="molecule type" value="Genomic_DNA"/>
</dbReference>
<dbReference type="CDD" id="cd16917">
    <property type="entry name" value="HATPase_UhpB-NarQ-NarX-like"/>
    <property type="match status" value="1"/>
</dbReference>
<dbReference type="InterPro" id="IPR011712">
    <property type="entry name" value="Sig_transdc_His_kin_sub3_dim/P"/>
</dbReference>
<dbReference type="OrthoDB" id="9760839at2"/>
<evidence type="ECO:0000256" key="5">
    <source>
        <dbReference type="ARBA" id="ARBA00022741"/>
    </source>
</evidence>
<keyword evidence="9" id="KW-0812">Transmembrane</keyword>
<feature type="transmembrane region" description="Helical" evidence="9">
    <location>
        <begin position="224"/>
        <end position="243"/>
    </location>
</feature>
<dbReference type="Proteomes" id="UP000198785">
    <property type="component" value="Unassembled WGS sequence"/>
</dbReference>
<evidence type="ECO:0000256" key="6">
    <source>
        <dbReference type="ARBA" id="ARBA00022777"/>
    </source>
</evidence>
<evidence type="ECO:0000313" key="14">
    <source>
        <dbReference type="EMBL" id="SFT18211.1"/>
    </source>
</evidence>
<dbReference type="GO" id="GO:0005524">
    <property type="term" value="F:ATP binding"/>
    <property type="evidence" value="ECO:0007669"/>
    <property type="project" value="UniProtKB-KW"/>
</dbReference>
<feature type="domain" description="7TM-DISM receptor extracellular" evidence="11">
    <location>
        <begin position="189"/>
        <end position="400"/>
    </location>
</feature>
<keyword evidence="15" id="KW-1185">Reference proteome</keyword>
<keyword evidence="9" id="KW-0472">Membrane</keyword>
<dbReference type="GO" id="GO:0000155">
    <property type="term" value="F:phosphorelay sensor kinase activity"/>
    <property type="evidence" value="ECO:0007669"/>
    <property type="project" value="InterPro"/>
</dbReference>
<keyword evidence="4" id="KW-0808">Transferase</keyword>
<dbReference type="STRING" id="683125.SAMN05660206_1197"/>
<evidence type="ECO:0000256" key="1">
    <source>
        <dbReference type="ARBA" id="ARBA00000085"/>
    </source>
</evidence>
<dbReference type="InterPro" id="IPR036890">
    <property type="entry name" value="HATPase_C_sf"/>
</dbReference>
<dbReference type="RefSeq" id="WP_093367690.1">
    <property type="nucleotide sequence ID" value="NZ_FOZZ01000019.1"/>
</dbReference>
<dbReference type="GO" id="GO:0046983">
    <property type="term" value="F:protein dimerization activity"/>
    <property type="evidence" value="ECO:0007669"/>
    <property type="project" value="InterPro"/>
</dbReference>
<evidence type="ECO:0000259" key="12">
    <source>
        <dbReference type="Pfam" id="PF07696"/>
    </source>
</evidence>
<dbReference type="PANTHER" id="PTHR24421">
    <property type="entry name" value="NITRATE/NITRITE SENSOR PROTEIN NARX-RELATED"/>
    <property type="match status" value="1"/>
</dbReference>
<accession>A0A1I6VXC0</accession>
<dbReference type="SUPFAM" id="SSF55874">
    <property type="entry name" value="ATPase domain of HSP90 chaperone/DNA topoisomerase II/histidine kinase"/>
    <property type="match status" value="1"/>
</dbReference>
<evidence type="ECO:0000256" key="2">
    <source>
        <dbReference type="ARBA" id="ARBA00012438"/>
    </source>
</evidence>
<dbReference type="Gene3D" id="3.30.565.10">
    <property type="entry name" value="Histidine kinase-like ATPase, C-terminal domain"/>
    <property type="match status" value="1"/>
</dbReference>
<keyword evidence="6 14" id="KW-0418">Kinase</keyword>
<reference evidence="14 15" key="1">
    <citation type="submission" date="2016-10" db="EMBL/GenBank/DDBJ databases">
        <authorList>
            <person name="de Groot N.N."/>
        </authorList>
    </citation>
    <scope>NUCLEOTIDE SEQUENCE [LARGE SCALE GENOMIC DNA]</scope>
    <source>
        <strain evidence="14 15">DSM 22789</strain>
    </source>
</reference>
<feature type="transmembrane region" description="Helical" evidence="9">
    <location>
        <begin position="349"/>
        <end position="370"/>
    </location>
</feature>
<keyword evidence="3" id="KW-0597">Phosphoprotein</keyword>
<dbReference type="EC" id="2.7.13.3" evidence="2"/>
<dbReference type="GO" id="GO:0016020">
    <property type="term" value="C:membrane"/>
    <property type="evidence" value="ECO:0007669"/>
    <property type="project" value="InterPro"/>
</dbReference>
<keyword evidence="10" id="KW-0732">Signal</keyword>
<feature type="transmembrane region" description="Helical" evidence="9">
    <location>
        <begin position="290"/>
        <end position="309"/>
    </location>
</feature>
<dbReference type="Pfam" id="PF07730">
    <property type="entry name" value="HisKA_3"/>
    <property type="match status" value="1"/>
</dbReference>